<dbReference type="SUPFAM" id="SSF55729">
    <property type="entry name" value="Acyl-CoA N-acyltransferases (Nat)"/>
    <property type="match status" value="1"/>
</dbReference>
<dbReference type="RefSeq" id="WP_066407938.1">
    <property type="nucleotide sequence ID" value="NZ_CP011390.1"/>
</dbReference>
<dbReference type="STRING" id="1492898.SY85_22395"/>
<reference evidence="1 2" key="2">
    <citation type="journal article" date="2016" name="Int. J. Syst. Evol. Microbiol.">
        <title>Flavisolibacter tropicus sp. nov., isolated from tropical soil.</title>
        <authorList>
            <person name="Lee J.J."/>
            <person name="Kang M.S."/>
            <person name="Kim G.S."/>
            <person name="Lee C.S."/>
            <person name="Lim S."/>
            <person name="Lee J."/>
            <person name="Roh S.H."/>
            <person name="Kang H."/>
            <person name="Ha J.M."/>
            <person name="Bae S."/>
            <person name="Jung H.Y."/>
            <person name="Kim M.K."/>
        </authorList>
    </citation>
    <scope>NUCLEOTIDE SEQUENCE [LARGE SCALE GENOMIC DNA]</scope>
    <source>
        <strain evidence="1 2">LCS9</strain>
    </source>
</reference>
<name>A0A172U116_9BACT</name>
<dbReference type="KEGG" id="fla:SY85_22395"/>
<dbReference type="Gene3D" id="3.40.630.30">
    <property type="match status" value="1"/>
</dbReference>
<dbReference type="Proteomes" id="UP000077177">
    <property type="component" value="Chromosome"/>
</dbReference>
<gene>
    <name evidence="1" type="ORF">SY85_22395</name>
</gene>
<sequence length="310" mass="36282">MPTSGNIQYLRQHEIDRTRWDACIDNADNGLIYGYSFYLDAMCDNWDALILDDYKAVMPLPWRRKYFIYYLYQPYFVNTLGVFGNIVSKEIVGQFLNAIPAKFLYWDLDLNERNKVCNYNNHQHLELRQRKNIFLKLDTYDKLYQGYSRLAKRKLAKAKEEGIIITKGVSANDVIDHYINEYEKKNRIIPDSVYTNLKKTINNFSKNNSQTYMAHTKSNEVLGFYLLYTDKRFVYSILGGSTEKGKSIGAFYALTDAAIQNVAGSQKIFRFEGSDLPGIAFFDLQFGSYPIEYLHIRRNSLPKPIRWLKK</sequence>
<reference evidence="2" key="1">
    <citation type="submission" date="2015-01" db="EMBL/GenBank/DDBJ databases">
        <title>Flavisolibacter sp./LCS9/ whole genome sequencing.</title>
        <authorList>
            <person name="Kim M.K."/>
            <person name="Srinivasan S."/>
            <person name="Lee J.-J."/>
        </authorList>
    </citation>
    <scope>NUCLEOTIDE SEQUENCE [LARGE SCALE GENOMIC DNA]</scope>
    <source>
        <strain evidence="2">LCS9</strain>
    </source>
</reference>
<evidence type="ECO:0000313" key="1">
    <source>
        <dbReference type="EMBL" id="ANE52814.1"/>
    </source>
</evidence>
<evidence type="ECO:0000313" key="2">
    <source>
        <dbReference type="Proteomes" id="UP000077177"/>
    </source>
</evidence>
<protein>
    <recommendedName>
        <fullName evidence="3">BioF2-like acetyltransferase domain-containing protein</fullName>
    </recommendedName>
</protein>
<dbReference type="InterPro" id="IPR016181">
    <property type="entry name" value="Acyl_CoA_acyltransferase"/>
</dbReference>
<dbReference type="OrthoDB" id="1113003at2"/>
<dbReference type="PATRIC" id="fig|1492898.3.peg.4856"/>
<dbReference type="AlphaFoldDB" id="A0A172U116"/>
<evidence type="ECO:0008006" key="3">
    <source>
        <dbReference type="Google" id="ProtNLM"/>
    </source>
</evidence>
<proteinExistence type="predicted"/>
<organism evidence="1 2">
    <name type="scientific">Flavisolibacter tropicus</name>
    <dbReference type="NCBI Taxonomy" id="1492898"/>
    <lineage>
        <taxon>Bacteria</taxon>
        <taxon>Pseudomonadati</taxon>
        <taxon>Bacteroidota</taxon>
        <taxon>Chitinophagia</taxon>
        <taxon>Chitinophagales</taxon>
        <taxon>Chitinophagaceae</taxon>
        <taxon>Flavisolibacter</taxon>
    </lineage>
</organism>
<dbReference type="EMBL" id="CP011390">
    <property type="protein sequence ID" value="ANE52814.1"/>
    <property type="molecule type" value="Genomic_DNA"/>
</dbReference>
<accession>A0A172U116</accession>
<keyword evidence="2" id="KW-1185">Reference proteome</keyword>